<proteinExistence type="predicted"/>
<comment type="caution">
    <text evidence="1">The sequence shown here is derived from an EMBL/GenBank/DDBJ whole genome shotgun (WGS) entry which is preliminary data.</text>
</comment>
<evidence type="ECO:0000313" key="1">
    <source>
        <dbReference type="EMBL" id="MFC3626347.1"/>
    </source>
</evidence>
<keyword evidence="2" id="KW-1185">Reference proteome</keyword>
<sequence length="51" mass="6183">MRSTTLAYNTDILKTAPQNWGDFWNVKKFPGKRDLRRVPSTRWNLRYWPTV</sequence>
<protein>
    <submittedName>
        <fullName evidence="1">Uncharacterized protein</fullName>
    </submittedName>
</protein>
<organism evidence="1 2">
    <name type="scientific">Vogesella amnigena</name>
    <dbReference type="NCBI Taxonomy" id="1507449"/>
    <lineage>
        <taxon>Bacteria</taxon>
        <taxon>Pseudomonadati</taxon>
        <taxon>Pseudomonadota</taxon>
        <taxon>Betaproteobacteria</taxon>
        <taxon>Neisseriales</taxon>
        <taxon>Chromobacteriaceae</taxon>
        <taxon>Vogesella</taxon>
    </lineage>
</organism>
<dbReference type="SUPFAM" id="SSF53850">
    <property type="entry name" value="Periplasmic binding protein-like II"/>
    <property type="match status" value="1"/>
</dbReference>
<evidence type="ECO:0000313" key="2">
    <source>
        <dbReference type="Proteomes" id="UP001595636"/>
    </source>
</evidence>
<accession>A0ABV7TUF0</accession>
<reference evidence="2" key="1">
    <citation type="journal article" date="2019" name="Int. J. Syst. Evol. Microbiol.">
        <title>The Global Catalogue of Microorganisms (GCM) 10K type strain sequencing project: providing services to taxonomists for standard genome sequencing and annotation.</title>
        <authorList>
            <consortium name="The Broad Institute Genomics Platform"/>
            <consortium name="The Broad Institute Genome Sequencing Center for Infectious Disease"/>
            <person name="Wu L."/>
            <person name="Ma J."/>
        </authorList>
    </citation>
    <scope>NUCLEOTIDE SEQUENCE [LARGE SCALE GENOMIC DNA]</scope>
    <source>
        <strain evidence="2">KCTC 42195</strain>
    </source>
</reference>
<dbReference type="RefSeq" id="WP_390278951.1">
    <property type="nucleotide sequence ID" value="NZ_JBHRYH010000018.1"/>
</dbReference>
<dbReference type="Gene3D" id="3.40.190.10">
    <property type="entry name" value="Periplasmic binding protein-like II"/>
    <property type="match status" value="1"/>
</dbReference>
<dbReference type="EMBL" id="JBHRYH010000018">
    <property type="protein sequence ID" value="MFC3626347.1"/>
    <property type="molecule type" value="Genomic_DNA"/>
</dbReference>
<name>A0ABV7TUF0_9NEIS</name>
<gene>
    <name evidence="1" type="ORF">ACFOKJ_09405</name>
</gene>
<dbReference type="Proteomes" id="UP001595636">
    <property type="component" value="Unassembled WGS sequence"/>
</dbReference>